<reference evidence="1 2" key="1">
    <citation type="journal article" date="2021" name="Elife">
        <title>Chloroplast acquisition without the gene transfer in kleptoplastic sea slugs, Plakobranchus ocellatus.</title>
        <authorList>
            <person name="Maeda T."/>
            <person name="Takahashi S."/>
            <person name="Yoshida T."/>
            <person name="Shimamura S."/>
            <person name="Takaki Y."/>
            <person name="Nagai Y."/>
            <person name="Toyoda A."/>
            <person name="Suzuki Y."/>
            <person name="Arimoto A."/>
            <person name="Ishii H."/>
            <person name="Satoh N."/>
            <person name="Nishiyama T."/>
            <person name="Hasebe M."/>
            <person name="Maruyama T."/>
            <person name="Minagawa J."/>
            <person name="Obokata J."/>
            <person name="Shigenobu S."/>
        </authorList>
    </citation>
    <scope>NUCLEOTIDE SEQUENCE [LARGE SCALE GENOMIC DNA]</scope>
</reference>
<dbReference type="AlphaFoldDB" id="A0AAV4A0Q9"/>
<dbReference type="EMBL" id="BLXT01003054">
    <property type="protein sequence ID" value="GFO00174.1"/>
    <property type="molecule type" value="Genomic_DNA"/>
</dbReference>
<dbReference type="Proteomes" id="UP000735302">
    <property type="component" value="Unassembled WGS sequence"/>
</dbReference>
<evidence type="ECO:0000313" key="2">
    <source>
        <dbReference type="Proteomes" id="UP000735302"/>
    </source>
</evidence>
<accession>A0AAV4A0Q9</accession>
<sequence>MDGFCTTYKQKSQLANQSFLCRWWNHCAVGKKKHQHPLLNFHSMGIASFCYTAGRKKTALFVATAQETGKAVQDAAKRAKMDCKLCQEYSQTWTFIER</sequence>
<name>A0AAV4A0Q9_9GAST</name>
<proteinExistence type="predicted"/>
<comment type="caution">
    <text evidence="1">The sequence shown here is derived from an EMBL/GenBank/DDBJ whole genome shotgun (WGS) entry which is preliminary data.</text>
</comment>
<organism evidence="1 2">
    <name type="scientific">Plakobranchus ocellatus</name>
    <dbReference type="NCBI Taxonomy" id="259542"/>
    <lineage>
        <taxon>Eukaryota</taxon>
        <taxon>Metazoa</taxon>
        <taxon>Spiralia</taxon>
        <taxon>Lophotrochozoa</taxon>
        <taxon>Mollusca</taxon>
        <taxon>Gastropoda</taxon>
        <taxon>Heterobranchia</taxon>
        <taxon>Euthyneura</taxon>
        <taxon>Panpulmonata</taxon>
        <taxon>Sacoglossa</taxon>
        <taxon>Placobranchoidea</taxon>
        <taxon>Plakobranchidae</taxon>
        <taxon>Plakobranchus</taxon>
    </lineage>
</organism>
<keyword evidence="2" id="KW-1185">Reference proteome</keyword>
<gene>
    <name evidence="1" type="ORF">PoB_002667900</name>
</gene>
<evidence type="ECO:0000313" key="1">
    <source>
        <dbReference type="EMBL" id="GFO00174.1"/>
    </source>
</evidence>
<protein>
    <submittedName>
        <fullName evidence="1">Uncharacterized protein</fullName>
    </submittedName>
</protein>